<dbReference type="RefSeq" id="WP_013679959.1">
    <property type="nucleotide sequence ID" value="NC_015315.1"/>
</dbReference>
<dbReference type="EMBL" id="CP002590">
    <property type="protein sequence ID" value="AEA12623.1"/>
    <property type="molecule type" value="Genomic_DNA"/>
</dbReference>
<evidence type="ECO:0000313" key="2">
    <source>
        <dbReference type="Proteomes" id="UP000008138"/>
    </source>
</evidence>
<name>F2L0E1_THEU7</name>
<evidence type="ECO:0000313" key="1">
    <source>
        <dbReference type="EMBL" id="AEA12623.1"/>
    </source>
</evidence>
<dbReference type="KEGG" id="tuz:TUZN_1143"/>
<reference evidence="1 2" key="1">
    <citation type="journal article" date="2011" name="J. Bacteriol.">
        <title>Complete genome sequence of the thermoacidophilic crenarchaeon Thermoproteus uzoniensis 768-20.</title>
        <authorList>
            <person name="Mardanov A.V."/>
            <person name="Gumerov V.M."/>
            <person name="Beletsky A.V."/>
            <person name="Prokofeva M.I."/>
            <person name="Bonch-Osmolovskaya E.A."/>
            <person name="Ravin N.V."/>
            <person name="Skryabin K.G."/>
        </authorList>
    </citation>
    <scope>NUCLEOTIDE SEQUENCE [LARGE SCALE GENOMIC DNA]</scope>
    <source>
        <strain evidence="1 2">768-20</strain>
    </source>
</reference>
<dbReference type="HOGENOM" id="CLU_682601_0_0_2"/>
<dbReference type="AlphaFoldDB" id="F2L0E1"/>
<proteinExistence type="predicted"/>
<sequence>MSSPLRCEWREGEVFSLSKKARECGLSEGVLRRVVLDLRAALGEYGRLPGGIRVDTPRPDVRGSEVFGGFWVGVFDVAVDGGGLVRVVVRPRVKRYGAMIEKVGSVLGGLAWLFPAAAGLYASVPRLAVYVDAVRRLYEAYLLASREPKFLTRRVVGAGGSVGIDEGGFYAFRKQRVRNAALANSVVLALRRVVEAVEGARGLAEDLPGDVKGIVEAYLSALERGAAAVLEELGDLTGWVDGEELGPYWHLAARAVASSLWGREAEGVGRYVMIPSTKLYELYVYSLFVERLRGFRACGEGKGIAGGMCIEGAASSVDGASCKAFARLYFNVAPSSRLVRRLSRRRPRPDTAVEAAGSIAVVEAKYRFLKSGRLPLPDSLRLVAYLADVARNRRLKAVLVSLSRPEDLTGPLTAKIGDGVEASVYYAGVNPDDYEKMGAGYVEEEVRRAIAFAICEP</sequence>
<reference key="2">
    <citation type="submission" date="2011-03" db="EMBL/GenBank/DDBJ databases">
        <title>Complete genome sequence of the thermoacidophilic crenarchaeon Thermoproteus uzoniensis 768-20.</title>
        <authorList>
            <person name="Mardanov A.V."/>
            <person name="Gumerov V.M."/>
            <person name="Beletsky A.V."/>
            <person name="Prokofeva M.I."/>
            <person name="Bonch-Osmolovskaya E.A."/>
            <person name="Ravin N.V."/>
            <person name="Skryabin K.G."/>
        </authorList>
    </citation>
    <scope>NUCLEOTIDE SEQUENCE</scope>
    <source>
        <strain>768-20</strain>
    </source>
</reference>
<protein>
    <submittedName>
        <fullName evidence="1">Uncharacterized protein</fullName>
    </submittedName>
</protein>
<dbReference type="GeneID" id="10360672"/>
<dbReference type="eggNOG" id="arCOG05713">
    <property type="taxonomic scope" value="Archaea"/>
</dbReference>
<keyword evidence="2" id="KW-1185">Reference proteome</keyword>
<gene>
    <name evidence="1" type="ordered locus">TUZN_1143</name>
</gene>
<dbReference type="Proteomes" id="UP000008138">
    <property type="component" value="Chromosome"/>
</dbReference>
<dbReference type="OrthoDB" id="26810at2157"/>
<accession>F2L0E1</accession>
<organism evidence="1 2">
    <name type="scientific">Thermoproteus uzoniensis (strain 768-20)</name>
    <dbReference type="NCBI Taxonomy" id="999630"/>
    <lineage>
        <taxon>Archaea</taxon>
        <taxon>Thermoproteota</taxon>
        <taxon>Thermoprotei</taxon>
        <taxon>Thermoproteales</taxon>
        <taxon>Thermoproteaceae</taxon>
        <taxon>Thermoproteus</taxon>
    </lineage>
</organism>